<dbReference type="PROSITE" id="PS51186">
    <property type="entry name" value="GNAT"/>
    <property type="match status" value="1"/>
</dbReference>
<dbReference type="InterPro" id="IPR000182">
    <property type="entry name" value="GNAT_dom"/>
</dbReference>
<name>A0A085VEF1_PSESX</name>
<keyword evidence="2" id="KW-0808">Transferase</keyword>
<proteinExistence type="predicted"/>
<evidence type="ECO:0000313" key="3">
    <source>
        <dbReference type="Proteomes" id="UP000028631"/>
    </source>
</evidence>
<dbReference type="RefSeq" id="WP_032630185.1">
    <property type="nucleotide sequence ID" value="NZ_JPQU01000053.1"/>
</dbReference>
<dbReference type="OrthoDB" id="9801656at2"/>
<dbReference type="Gene3D" id="3.40.630.30">
    <property type="match status" value="1"/>
</dbReference>
<evidence type="ECO:0000259" key="1">
    <source>
        <dbReference type="PROSITE" id="PS51186"/>
    </source>
</evidence>
<dbReference type="GO" id="GO:0016747">
    <property type="term" value="F:acyltransferase activity, transferring groups other than amino-acyl groups"/>
    <property type="evidence" value="ECO:0007669"/>
    <property type="project" value="InterPro"/>
</dbReference>
<dbReference type="AlphaFoldDB" id="A0A085VEF1"/>
<dbReference type="SUPFAM" id="SSF55729">
    <property type="entry name" value="Acyl-CoA N-acyltransferases (Nat)"/>
    <property type="match status" value="1"/>
</dbReference>
<dbReference type="Pfam" id="PF13302">
    <property type="entry name" value="Acetyltransf_3"/>
    <property type="match status" value="1"/>
</dbReference>
<dbReference type="PANTHER" id="PTHR43792">
    <property type="entry name" value="GNAT FAMILY, PUTATIVE (AFU_ORTHOLOGUE AFUA_3G00765)-RELATED-RELATED"/>
    <property type="match status" value="1"/>
</dbReference>
<gene>
    <name evidence="2" type="ORF">IV01_18465</name>
</gene>
<comment type="caution">
    <text evidence="2">The sequence shown here is derived from an EMBL/GenBank/DDBJ whole genome shotgun (WGS) entry which is preliminary data.</text>
</comment>
<dbReference type="EMBL" id="JPQU01000053">
    <property type="protein sequence ID" value="KFE53814.1"/>
    <property type="molecule type" value="Genomic_DNA"/>
</dbReference>
<protein>
    <submittedName>
        <fullName evidence="2">GCN5 family acetyltransferase</fullName>
    </submittedName>
</protein>
<dbReference type="PATRIC" id="fig|317.175.peg.3848"/>
<dbReference type="Proteomes" id="UP000028631">
    <property type="component" value="Unassembled WGS sequence"/>
</dbReference>
<sequence length="180" mass="19935">MNASDGLFQTAHLTLRELSLADGQALSAILADPEVMRYSVRGVMTAHATDEFIQWCMESYADFGFGPWAIVDKASGELAGFCGLNQERVDGADEIELGYRLAPHYWGRGLATEAVRATLEHGFGELGLGSIIAIVQPGNAASVRVIQKTGFSSFVYSQYHRLAVRIYRMTREQWLTEEIR</sequence>
<keyword evidence="3" id="KW-1185">Reference proteome</keyword>
<dbReference type="InterPro" id="IPR016181">
    <property type="entry name" value="Acyl_CoA_acyltransferase"/>
</dbReference>
<accession>A0A085VEF1</accession>
<evidence type="ECO:0000313" key="2">
    <source>
        <dbReference type="EMBL" id="KFE53814.1"/>
    </source>
</evidence>
<reference evidence="2 3" key="1">
    <citation type="submission" date="2014-07" db="EMBL/GenBank/DDBJ databases">
        <title>Draft Genome Sequences of Environmental Pseudomonas syringae strains.</title>
        <authorList>
            <person name="Baltrus D.A."/>
            <person name="Berge O."/>
            <person name="Morris C."/>
        </authorList>
    </citation>
    <scope>NUCLEOTIDE SEQUENCE [LARGE SCALE GENOMIC DNA]</scope>
    <source>
        <strain evidence="2 3">GAW0119</strain>
    </source>
</reference>
<feature type="domain" description="N-acetyltransferase" evidence="1">
    <location>
        <begin position="13"/>
        <end position="171"/>
    </location>
</feature>
<dbReference type="InterPro" id="IPR051531">
    <property type="entry name" value="N-acetyltransferase"/>
</dbReference>
<organism evidence="2 3">
    <name type="scientific">Pseudomonas syringae</name>
    <dbReference type="NCBI Taxonomy" id="317"/>
    <lineage>
        <taxon>Bacteria</taxon>
        <taxon>Pseudomonadati</taxon>
        <taxon>Pseudomonadota</taxon>
        <taxon>Gammaproteobacteria</taxon>
        <taxon>Pseudomonadales</taxon>
        <taxon>Pseudomonadaceae</taxon>
        <taxon>Pseudomonas</taxon>
    </lineage>
</organism>
<dbReference type="PANTHER" id="PTHR43792:SF1">
    <property type="entry name" value="N-ACETYLTRANSFERASE DOMAIN-CONTAINING PROTEIN"/>
    <property type="match status" value="1"/>
</dbReference>